<keyword evidence="5" id="KW-1185">Reference proteome</keyword>
<feature type="domain" description="Glycosyltransferase 2-like" evidence="3">
    <location>
        <begin position="26"/>
        <end position="174"/>
    </location>
</feature>
<proteinExistence type="inferred from homology"/>
<protein>
    <submittedName>
        <fullName evidence="4">Glycosyltransferase family 2 protein</fullName>
    </submittedName>
</protein>
<name>A0ABX8Y468_9ACTN</name>
<dbReference type="InterPro" id="IPR001173">
    <property type="entry name" value="Glyco_trans_2-like"/>
</dbReference>
<dbReference type="PANTHER" id="PTHR48090:SF7">
    <property type="entry name" value="RFBJ PROTEIN"/>
    <property type="match status" value="1"/>
</dbReference>
<gene>
    <name evidence="4" type="ORF">K1J60_42150</name>
</gene>
<evidence type="ECO:0000313" key="5">
    <source>
        <dbReference type="Proteomes" id="UP000827138"/>
    </source>
</evidence>
<evidence type="ECO:0000256" key="2">
    <source>
        <dbReference type="SAM" id="MobiDB-lite"/>
    </source>
</evidence>
<evidence type="ECO:0000313" key="4">
    <source>
        <dbReference type="EMBL" id="QYX82277.1"/>
    </source>
</evidence>
<sequence length="258" mass="27624">MSHPLCPLRVRRLSGVIETTPPSVDVVLPCLDEAEALPWVLHRIPPGWRAIVVDNGSTDGSPDIARGLGAQVVHEPRRGFGAACHAGLTAATADVVCFCDCDASLDPRLLPAVAGPVLDGSIDLALGRRRPTALGAWPLHARLANLELARLIRRRTGLRLRDLGPMRAARREALLGLGLSDRRSGYPLQMVVRAADAGWRIQETDVPYHPRTGRSKVTGTWRGTWQAVRDMRAVLAEQPAGTGHTSTGPDAPIAGGAR</sequence>
<dbReference type="Pfam" id="PF00535">
    <property type="entry name" value="Glycos_transf_2"/>
    <property type="match status" value="1"/>
</dbReference>
<dbReference type="SUPFAM" id="SSF53448">
    <property type="entry name" value="Nucleotide-diphospho-sugar transferases"/>
    <property type="match status" value="1"/>
</dbReference>
<dbReference type="PANTHER" id="PTHR48090">
    <property type="entry name" value="UNDECAPRENYL-PHOSPHATE 4-DEOXY-4-FORMAMIDO-L-ARABINOSE TRANSFERASE-RELATED"/>
    <property type="match status" value="1"/>
</dbReference>
<evidence type="ECO:0000256" key="1">
    <source>
        <dbReference type="ARBA" id="ARBA00006739"/>
    </source>
</evidence>
<dbReference type="InterPro" id="IPR050256">
    <property type="entry name" value="Glycosyltransferase_2"/>
</dbReference>
<dbReference type="CDD" id="cd04179">
    <property type="entry name" value="DPM_DPG-synthase_like"/>
    <property type="match status" value="1"/>
</dbReference>
<evidence type="ECO:0000259" key="3">
    <source>
        <dbReference type="Pfam" id="PF00535"/>
    </source>
</evidence>
<reference evidence="4 5" key="1">
    <citation type="submission" date="2021-08" db="EMBL/GenBank/DDBJ databases">
        <authorList>
            <person name="Ping M."/>
        </authorList>
    </citation>
    <scope>NUCLEOTIDE SEQUENCE [LARGE SCALE GENOMIC DNA]</scope>
    <source>
        <strain evidence="4 5">MG28</strain>
    </source>
</reference>
<comment type="similarity">
    <text evidence="1">Belongs to the glycosyltransferase 2 family.</text>
</comment>
<dbReference type="RefSeq" id="WP_220650825.1">
    <property type="nucleotide sequence ID" value="NZ_CP080647.1"/>
</dbReference>
<dbReference type="Proteomes" id="UP000827138">
    <property type="component" value="Chromosome"/>
</dbReference>
<organism evidence="4 5">
    <name type="scientific">Streptomyces akebiae</name>
    <dbReference type="NCBI Taxonomy" id="2865673"/>
    <lineage>
        <taxon>Bacteria</taxon>
        <taxon>Bacillati</taxon>
        <taxon>Actinomycetota</taxon>
        <taxon>Actinomycetes</taxon>
        <taxon>Kitasatosporales</taxon>
        <taxon>Streptomycetaceae</taxon>
        <taxon>Streptomyces</taxon>
    </lineage>
</organism>
<dbReference type="InterPro" id="IPR029044">
    <property type="entry name" value="Nucleotide-diphossugar_trans"/>
</dbReference>
<feature type="region of interest" description="Disordered" evidence="2">
    <location>
        <begin position="237"/>
        <end position="258"/>
    </location>
</feature>
<accession>A0ABX8Y468</accession>
<dbReference type="EMBL" id="CP080647">
    <property type="protein sequence ID" value="QYX82277.1"/>
    <property type="molecule type" value="Genomic_DNA"/>
</dbReference>
<dbReference type="Gene3D" id="3.90.550.10">
    <property type="entry name" value="Spore Coat Polysaccharide Biosynthesis Protein SpsA, Chain A"/>
    <property type="match status" value="1"/>
</dbReference>